<name>A0A1R2CDZ2_9CILI</name>
<feature type="transmembrane region" description="Helical" evidence="8">
    <location>
        <begin position="368"/>
        <end position="391"/>
    </location>
</feature>
<keyword evidence="5" id="KW-0406">Ion transport</keyword>
<reference evidence="10 11" key="1">
    <citation type="submission" date="2016-11" db="EMBL/GenBank/DDBJ databases">
        <title>The macronuclear genome of Stentor coeruleus: a giant cell with tiny introns.</title>
        <authorList>
            <person name="Slabodnick M."/>
            <person name="Ruby J.G."/>
            <person name="Reiff S.B."/>
            <person name="Swart E.C."/>
            <person name="Gosai S."/>
            <person name="Prabakaran S."/>
            <person name="Witkowska E."/>
            <person name="Larue G.E."/>
            <person name="Fisher S."/>
            <person name="Freeman R.M."/>
            <person name="Gunawardena J."/>
            <person name="Chu W."/>
            <person name="Stover N.A."/>
            <person name="Gregory B.D."/>
            <person name="Nowacki M."/>
            <person name="Derisi J."/>
            <person name="Roy S.W."/>
            <person name="Marshall W.F."/>
            <person name="Sood P."/>
        </authorList>
    </citation>
    <scope>NUCLEOTIDE SEQUENCE [LARGE SCALE GENOMIC DNA]</scope>
    <source>
        <strain evidence="10">WM001</strain>
    </source>
</reference>
<keyword evidence="4 8" id="KW-1133">Transmembrane helix</keyword>
<keyword evidence="2" id="KW-0813">Transport</keyword>
<keyword evidence="3 8" id="KW-0812">Transmembrane</keyword>
<evidence type="ECO:0000313" key="11">
    <source>
        <dbReference type="Proteomes" id="UP000187209"/>
    </source>
</evidence>
<evidence type="ECO:0000256" key="1">
    <source>
        <dbReference type="ARBA" id="ARBA00004141"/>
    </source>
</evidence>
<comment type="subcellular location">
    <subcellularLocation>
        <location evidence="1">Membrane</location>
        <topology evidence="1">Multi-pass membrane protein</topology>
    </subcellularLocation>
</comment>
<dbReference type="Gene3D" id="2.60.120.10">
    <property type="entry name" value="Jelly Rolls"/>
    <property type="match status" value="1"/>
</dbReference>
<dbReference type="OrthoDB" id="426293at2759"/>
<feature type="transmembrane region" description="Helical" evidence="8">
    <location>
        <begin position="296"/>
        <end position="316"/>
    </location>
</feature>
<evidence type="ECO:0000256" key="3">
    <source>
        <dbReference type="ARBA" id="ARBA00022692"/>
    </source>
</evidence>
<evidence type="ECO:0000259" key="9">
    <source>
        <dbReference type="PROSITE" id="PS50042"/>
    </source>
</evidence>
<evidence type="ECO:0000256" key="7">
    <source>
        <dbReference type="ARBA" id="ARBA00023303"/>
    </source>
</evidence>
<dbReference type="InterPro" id="IPR000595">
    <property type="entry name" value="cNMP-bd_dom"/>
</dbReference>
<dbReference type="PRINTS" id="PR01463">
    <property type="entry name" value="EAGCHANLFMLY"/>
</dbReference>
<feature type="transmembrane region" description="Helical" evidence="8">
    <location>
        <begin position="183"/>
        <end position="200"/>
    </location>
</feature>
<dbReference type="Proteomes" id="UP000187209">
    <property type="component" value="Unassembled WGS sequence"/>
</dbReference>
<dbReference type="Pfam" id="PF00027">
    <property type="entry name" value="cNMP_binding"/>
    <property type="match status" value="1"/>
</dbReference>
<proteinExistence type="predicted"/>
<dbReference type="PANTHER" id="PTHR47823:SF9">
    <property type="entry name" value="CHROMOSOME UNDETERMINED SCAFFOLD_10, WHOLE GENOME SHOTGUN SEQUENCE"/>
    <property type="match status" value="1"/>
</dbReference>
<feature type="transmembrane region" description="Helical" evidence="8">
    <location>
        <begin position="336"/>
        <end position="356"/>
    </location>
</feature>
<comment type="caution">
    <text evidence="10">The sequence shown here is derived from an EMBL/GenBank/DDBJ whole genome shotgun (WGS) entry which is preliminary data.</text>
</comment>
<dbReference type="Gene3D" id="1.10.287.70">
    <property type="match status" value="1"/>
</dbReference>
<dbReference type="SUPFAM" id="SSF51206">
    <property type="entry name" value="cAMP-binding domain-like"/>
    <property type="match status" value="1"/>
</dbReference>
<dbReference type="InterPro" id="IPR005821">
    <property type="entry name" value="Ion_trans_dom"/>
</dbReference>
<evidence type="ECO:0000256" key="4">
    <source>
        <dbReference type="ARBA" id="ARBA00022989"/>
    </source>
</evidence>
<accession>A0A1R2CDZ2</accession>
<dbReference type="Pfam" id="PF00520">
    <property type="entry name" value="Ion_trans"/>
    <property type="match status" value="1"/>
</dbReference>
<keyword evidence="6 8" id="KW-0472">Membrane</keyword>
<keyword evidence="7" id="KW-0407">Ion channel</keyword>
<feature type="domain" description="Cyclic nucleotide-binding" evidence="9">
    <location>
        <begin position="472"/>
        <end position="570"/>
    </location>
</feature>
<dbReference type="CDD" id="cd00038">
    <property type="entry name" value="CAP_ED"/>
    <property type="match status" value="1"/>
</dbReference>
<dbReference type="SUPFAM" id="SSF81324">
    <property type="entry name" value="Voltage-gated potassium channels"/>
    <property type="match status" value="1"/>
</dbReference>
<dbReference type="InterPro" id="IPR018490">
    <property type="entry name" value="cNMP-bd_dom_sf"/>
</dbReference>
<dbReference type="InterPro" id="IPR014710">
    <property type="entry name" value="RmlC-like_jellyroll"/>
</dbReference>
<evidence type="ECO:0000256" key="2">
    <source>
        <dbReference type="ARBA" id="ARBA00022448"/>
    </source>
</evidence>
<dbReference type="AlphaFoldDB" id="A0A1R2CDZ2"/>
<protein>
    <recommendedName>
        <fullName evidence="9">Cyclic nucleotide-binding domain-containing protein</fullName>
    </recommendedName>
</protein>
<dbReference type="FunFam" id="1.10.287.70:FF:000123">
    <property type="entry name" value="Potassium channel KAT3"/>
    <property type="match status" value="1"/>
</dbReference>
<dbReference type="PROSITE" id="PS50042">
    <property type="entry name" value="CNMP_BINDING_3"/>
    <property type="match status" value="1"/>
</dbReference>
<evidence type="ECO:0000256" key="5">
    <source>
        <dbReference type="ARBA" id="ARBA00023065"/>
    </source>
</evidence>
<gene>
    <name evidence="10" type="ORF">SteCoe_11076</name>
</gene>
<dbReference type="EMBL" id="MPUH01000182">
    <property type="protein sequence ID" value="OMJ87234.1"/>
    <property type="molecule type" value="Genomic_DNA"/>
</dbReference>
<organism evidence="10 11">
    <name type="scientific">Stentor coeruleus</name>
    <dbReference type="NCBI Taxonomy" id="5963"/>
    <lineage>
        <taxon>Eukaryota</taxon>
        <taxon>Sar</taxon>
        <taxon>Alveolata</taxon>
        <taxon>Ciliophora</taxon>
        <taxon>Postciliodesmatophora</taxon>
        <taxon>Heterotrichea</taxon>
        <taxon>Heterotrichida</taxon>
        <taxon>Stentoridae</taxon>
        <taxon>Stentor</taxon>
    </lineage>
</organism>
<keyword evidence="11" id="KW-1185">Reference proteome</keyword>
<sequence>MNVSKDEKRNRNIIRHYTLSPSALQEKDSINTHSLSQPSRKKNRGLTMTNNLPLVMNSKYLKVWKRARTKLRAFVILKLLGEHLKLYGTSNAKLILSYKSQESNDIFLYRRASKILESGGSENTTIDTFPKYMLKPNGRFKNIWNLVVVLILLYTAIVTPFILSFGDTIDSLGIFWTDNAINGLFFLDFVVNFFSAYNDNQGNLITDRKKIVLKYVKGWMIIDLITWFPFDLIQQTGTPNGGKTFARFLRLPKLYRLLRFSKLLKLMKSRTQNEILDKIQEFLSVKNFVIKVVKSYLTVMIFIHIISCIWYLTAKLDDFSPDTWVVRLGYQDSDIGSLYLTSMYWAFTTLITVGYGDICAYTPLEKSLCFFWMCFGLYFSSFNISSLASMLSSLDLKENAVESKLFIIDELCHDMNLDKTLRSKLRTSIKYAAEKSGFSWKEKMSILDELPKLLRYEVAINMHNGAAKFIKFFMNRDQTLVALLMPMLEPMYIESKAYLYKINDAAEEIFFMTKGRAILLYHNDIVLKNLNKGCCFGEIEIIYSERRKHNCFSQSFCEILVMHNHVIRIIQQEYPYLWKYIEDLALKRVRKFERRIVSIEEMEKFINGKLKFEDYDKEFKLHVEKIVTKKVARVPKDFSQAGIKDLIKKIDKLIKIAEKRPRLKKKMQIFKKEAENMCR</sequence>
<dbReference type="GO" id="GO:0016020">
    <property type="term" value="C:membrane"/>
    <property type="evidence" value="ECO:0007669"/>
    <property type="project" value="UniProtKB-SubCell"/>
</dbReference>
<feature type="transmembrane region" description="Helical" evidence="8">
    <location>
        <begin position="143"/>
        <end position="163"/>
    </location>
</feature>
<evidence type="ECO:0000256" key="8">
    <source>
        <dbReference type="SAM" id="Phobius"/>
    </source>
</evidence>
<dbReference type="InterPro" id="IPR003938">
    <property type="entry name" value="K_chnl_volt-dep_EAG/ELK/ERG"/>
</dbReference>
<dbReference type="PANTHER" id="PTHR47823">
    <property type="entry name" value="ION_TRANS DOMAIN-CONTAINING PROTEIN"/>
    <property type="match status" value="1"/>
</dbReference>
<dbReference type="GO" id="GO:0005249">
    <property type="term" value="F:voltage-gated potassium channel activity"/>
    <property type="evidence" value="ECO:0007669"/>
    <property type="project" value="InterPro"/>
</dbReference>
<evidence type="ECO:0000256" key="6">
    <source>
        <dbReference type="ARBA" id="ARBA00023136"/>
    </source>
</evidence>
<evidence type="ECO:0000313" key="10">
    <source>
        <dbReference type="EMBL" id="OMJ87234.1"/>
    </source>
</evidence>